<feature type="transmembrane region" description="Helical" evidence="1">
    <location>
        <begin position="57"/>
        <end position="78"/>
    </location>
</feature>
<organism evidence="2">
    <name type="scientific">viral metagenome</name>
    <dbReference type="NCBI Taxonomy" id="1070528"/>
    <lineage>
        <taxon>unclassified sequences</taxon>
        <taxon>metagenomes</taxon>
        <taxon>organismal metagenomes</taxon>
    </lineage>
</organism>
<keyword evidence="1" id="KW-0472">Membrane</keyword>
<keyword evidence="1" id="KW-1133">Transmembrane helix</keyword>
<feature type="transmembrane region" description="Helical" evidence="1">
    <location>
        <begin position="6"/>
        <end position="27"/>
    </location>
</feature>
<protein>
    <submittedName>
        <fullName evidence="2">Uncharacterized protein</fullName>
    </submittedName>
</protein>
<proteinExistence type="predicted"/>
<name>A0A6C0ELB7_9ZZZZ</name>
<evidence type="ECO:0000313" key="2">
    <source>
        <dbReference type="EMBL" id="QHT29233.1"/>
    </source>
</evidence>
<reference evidence="2" key="1">
    <citation type="journal article" date="2020" name="Nature">
        <title>Giant virus diversity and host interactions through global metagenomics.</title>
        <authorList>
            <person name="Schulz F."/>
            <person name="Roux S."/>
            <person name="Paez-Espino D."/>
            <person name="Jungbluth S."/>
            <person name="Walsh D.A."/>
            <person name="Denef V.J."/>
            <person name="McMahon K.D."/>
            <person name="Konstantinidis K.T."/>
            <person name="Eloe-Fadrosh E.A."/>
            <person name="Kyrpides N.C."/>
            <person name="Woyke T."/>
        </authorList>
    </citation>
    <scope>NUCLEOTIDE SEQUENCE</scope>
    <source>
        <strain evidence="2">GVMAG-M-3300001351-8</strain>
    </source>
</reference>
<dbReference type="EMBL" id="MN738873">
    <property type="protein sequence ID" value="QHT29233.1"/>
    <property type="molecule type" value="Genomic_DNA"/>
</dbReference>
<dbReference type="AlphaFoldDB" id="A0A6C0ELB7"/>
<keyword evidence="1" id="KW-0812">Transmembrane</keyword>
<evidence type="ECO:0000256" key="1">
    <source>
        <dbReference type="SAM" id="Phobius"/>
    </source>
</evidence>
<sequence>MKICEVSTLLAYIASMYIMACIFYMIISRHYGTPFNDALKSYPDLIKIKNDSKNKRYVIFYTGIILSIIGLCILKPFGECY</sequence>
<accession>A0A6C0ELB7</accession>